<dbReference type="OrthoDB" id="6372889at2759"/>
<gene>
    <name evidence="3" type="ORF">AMK59_7299</name>
</gene>
<keyword evidence="2" id="KW-0732">Signal</keyword>
<dbReference type="EMBL" id="LJIG01022468">
    <property type="protein sequence ID" value="KRT80419.1"/>
    <property type="molecule type" value="Genomic_DNA"/>
</dbReference>
<protein>
    <submittedName>
        <fullName evidence="3">Uncharacterized protein</fullName>
    </submittedName>
</protein>
<feature type="non-terminal residue" evidence="3">
    <location>
        <position position="184"/>
    </location>
</feature>
<evidence type="ECO:0000256" key="1">
    <source>
        <dbReference type="SAM" id="Coils"/>
    </source>
</evidence>
<reference evidence="3 4" key="1">
    <citation type="submission" date="2015-09" db="EMBL/GenBank/DDBJ databases">
        <title>Draft genome of the scarab beetle Oryctes borbonicus.</title>
        <authorList>
            <person name="Meyer J.M."/>
            <person name="Markov G.V."/>
            <person name="Baskaran P."/>
            <person name="Herrmann M."/>
            <person name="Sommer R.J."/>
            <person name="Roedelsperger C."/>
        </authorList>
    </citation>
    <scope>NUCLEOTIDE SEQUENCE [LARGE SCALE GENOMIC DNA]</scope>
    <source>
        <strain evidence="3">OB123</strain>
        <tissue evidence="3">Whole animal</tissue>
    </source>
</reference>
<dbReference type="AlphaFoldDB" id="A0A0T6AYZ6"/>
<feature type="chain" id="PRO_5006668217" evidence="2">
    <location>
        <begin position="21"/>
        <end position="184"/>
    </location>
</feature>
<keyword evidence="1" id="KW-0175">Coiled coil</keyword>
<feature type="coiled-coil region" evidence="1">
    <location>
        <begin position="129"/>
        <end position="167"/>
    </location>
</feature>
<evidence type="ECO:0000313" key="3">
    <source>
        <dbReference type="EMBL" id="KRT80419.1"/>
    </source>
</evidence>
<feature type="signal peptide" evidence="2">
    <location>
        <begin position="1"/>
        <end position="20"/>
    </location>
</feature>
<dbReference type="Proteomes" id="UP000051574">
    <property type="component" value="Unassembled WGS sequence"/>
</dbReference>
<feature type="coiled-coil region" evidence="1">
    <location>
        <begin position="75"/>
        <end position="102"/>
    </location>
</feature>
<proteinExistence type="predicted"/>
<accession>A0A0T6AYZ6</accession>
<organism evidence="3 4">
    <name type="scientific">Oryctes borbonicus</name>
    <dbReference type="NCBI Taxonomy" id="1629725"/>
    <lineage>
        <taxon>Eukaryota</taxon>
        <taxon>Metazoa</taxon>
        <taxon>Ecdysozoa</taxon>
        <taxon>Arthropoda</taxon>
        <taxon>Hexapoda</taxon>
        <taxon>Insecta</taxon>
        <taxon>Pterygota</taxon>
        <taxon>Neoptera</taxon>
        <taxon>Endopterygota</taxon>
        <taxon>Coleoptera</taxon>
        <taxon>Polyphaga</taxon>
        <taxon>Scarabaeiformia</taxon>
        <taxon>Scarabaeidae</taxon>
        <taxon>Dynastinae</taxon>
        <taxon>Oryctes</taxon>
    </lineage>
</organism>
<evidence type="ECO:0000313" key="4">
    <source>
        <dbReference type="Proteomes" id="UP000051574"/>
    </source>
</evidence>
<comment type="caution">
    <text evidence="3">The sequence shown here is derived from an EMBL/GenBank/DDBJ whole genome shotgun (WGS) entry which is preliminary data.</text>
</comment>
<sequence length="184" mass="21019">MLLCTVVLCVLLLSLNSSKAEGIPTATDARTAAKKFQNALTQQSLQTVLLSIEERLRNLDNIYAMQYSPSIEGKLEMYGRKLESVEAKISRLEAVMGNELDKISENISSRNFKDDLARDHVLRKIDSVYERMNHRLIFAEGKMELMERKLETKLNTMLSRMEKMEDSLEIKDADMQTELADVLT</sequence>
<name>A0A0T6AYZ6_9SCAR</name>
<keyword evidence="4" id="KW-1185">Reference proteome</keyword>
<evidence type="ECO:0000256" key="2">
    <source>
        <dbReference type="SAM" id="SignalP"/>
    </source>
</evidence>